<evidence type="ECO:0000313" key="2">
    <source>
        <dbReference type="EMBL" id="MVP01006.1"/>
    </source>
</evidence>
<evidence type="ECO:0000313" key="3">
    <source>
        <dbReference type="Proteomes" id="UP000490800"/>
    </source>
</evidence>
<evidence type="ECO:0000256" key="1">
    <source>
        <dbReference type="SAM" id="Phobius"/>
    </source>
</evidence>
<proteinExistence type="predicted"/>
<sequence length="149" mass="16991">MIRNNLISLGIHLFILLMSVLLIAAESNPVYLFVVVLLAFAAYFLLGYQFLQPKNMGMMNFLSVGLVSLIGLLIGLYCWLVPGQMGFNWMIFLAYNVPSLVLAQIFQFSPNPAGTLWFFLVPSLLLWLSLQVKDLRNRRRVRSSETMKQ</sequence>
<protein>
    <submittedName>
        <fullName evidence="2">Uncharacterized protein</fullName>
    </submittedName>
</protein>
<keyword evidence="3" id="KW-1185">Reference proteome</keyword>
<feature type="transmembrane region" description="Helical" evidence="1">
    <location>
        <begin position="31"/>
        <end position="51"/>
    </location>
</feature>
<dbReference type="AlphaFoldDB" id="A0A7X3FJQ0"/>
<comment type="caution">
    <text evidence="2">The sequence shown here is derived from an EMBL/GenBank/DDBJ whole genome shotgun (WGS) entry which is preliminary data.</text>
</comment>
<feature type="transmembrane region" description="Helical" evidence="1">
    <location>
        <begin position="112"/>
        <end position="130"/>
    </location>
</feature>
<dbReference type="EMBL" id="RHLK01000009">
    <property type="protein sequence ID" value="MVP01006.1"/>
    <property type="molecule type" value="Genomic_DNA"/>
</dbReference>
<dbReference type="Proteomes" id="UP000490800">
    <property type="component" value="Unassembled WGS sequence"/>
</dbReference>
<gene>
    <name evidence="2" type="ORF">EDM21_16025</name>
</gene>
<keyword evidence="1" id="KW-0472">Membrane</keyword>
<accession>A0A7X3FJQ0</accession>
<feature type="transmembrane region" description="Helical" evidence="1">
    <location>
        <begin position="6"/>
        <end position="24"/>
    </location>
</feature>
<dbReference type="RefSeq" id="WP_157337015.1">
    <property type="nucleotide sequence ID" value="NZ_RHLK01000009.1"/>
</dbReference>
<feature type="transmembrane region" description="Helical" evidence="1">
    <location>
        <begin position="57"/>
        <end position="80"/>
    </location>
</feature>
<keyword evidence="1" id="KW-0812">Transmembrane</keyword>
<reference evidence="2 3" key="1">
    <citation type="journal article" date="2019" name="Microorganisms">
        <title>Paenibacillus lutrae sp. nov., A Chitinolytic Species Isolated from A River Otter in Castril Natural Park, Granada, Spain.</title>
        <authorList>
            <person name="Rodriguez M."/>
            <person name="Reina J.C."/>
            <person name="Bejar V."/>
            <person name="Llamas I."/>
        </authorList>
    </citation>
    <scope>NUCLEOTIDE SEQUENCE [LARGE SCALE GENOMIC DNA]</scope>
    <source>
        <strain evidence="2 3">N10</strain>
    </source>
</reference>
<keyword evidence="1" id="KW-1133">Transmembrane helix</keyword>
<dbReference type="OrthoDB" id="2661190at2"/>
<organism evidence="2 3">
    <name type="scientific">Paenibacillus lutrae</name>
    <dbReference type="NCBI Taxonomy" id="2078573"/>
    <lineage>
        <taxon>Bacteria</taxon>
        <taxon>Bacillati</taxon>
        <taxon>Bacillota</taxon>
        <taxon>Bacilli</taxon>
        <taxon>Bacillales</taxon>
        <taxon>Paenibacillaceae</taxon>
        <taxon>Paenibacillus</taxon>
    </lineage>
</organism>
<name>A0A7X3FJQ0_9BACL</name>